<keyword evidence="5" id="KW-0862">Zinc</keyword>
<evidence type="ECO:0000256" key="10">
    <source>
        <dbReference type="SAM" id="MobiDB-lite"/>
    </source>
</evidence>
<dbReference type="Pfam" id="PF00096">
    <property type="entry name" value="zf-C2H2"/>
    <property type="match status" value="4"/>
</dbReference>
<feature type="compositionally biased region" description="Polar residues" evidence="10">
    <location>
        <begin position="58"/>
        <end position="74"/>
    </location>
</feature>
<comment type="subcellular location">
    <subcellularLocation>
        <location evidence="1">Nucleus</location>
    </subcellularLocation>
</comment>
<evidence type="ECO:0000256" key="8">
    <source>
        <dbReference type="ARBA" id="ARBA00023242"/>
    </source>
</evidence>
<sequence>MKRKATDQVGIAGPSKRSQLEPEDAEPFTNLEDQETTAESTSHYNEDDESAPAHFSHGDQTPGATTIDSTAASTRRNRRFPSDLKTIRCTHPGCTKTFNRPARLTAHLRSHTNDRQFRCPYPDCDKDYLEEKHLTQHIKGSHTHEKKYVCAEEGCGKAFVTATRLRRHALVHEGAEKYRCKGYDDCNLSFRKHQTLQRHIRVAHLGLKPFLCMTDGCDTHGFDSAGALRRHVERDHGIIRFWCDECADEEGSKAGFTTLLLLKSHAREHIRCAFCPEIKSFRGQSAYERHMDIYHSGATVEDRKTVSCEWPGCDKKFTRVSNMNTHYRTAHEGRRFVCGQFDTYTTLDIADWNWREEGCGDEFISRMKLEEHVRYVHLGRKRPEKTYPVPVSAGPGEVDELTAGLSALVCPTEGCPAKFLRHADLSKHVRDEHQDNSGLDYLDQDQIIDPRLQNSMGEAMDYTAEAIQGKTDSELDQQNQPVYPELDANEMDEGIRRLIGNYA</sequence>
<evidence type="ECO:0000313" key="13">
    <source>
        <dbReference type="Proteomes" id="UP001321749"/>
    </source>
</evidence>
<proteinExistence type="predicted"/>
<dbReference type="InterPro" id="IPR036236">
    <property type="entry name" value="Znf_C2H2_sf"/>
</dbReference>
<evidence type="ECO:0000256" key="6">
    <source>
        <dbReference type="ARBA" id="ARBA00023015"/>
    </source>
</evidence>
<name>A0AAV9HG80_9PEZI</name>
<dbReference type="InterPro" id="IPR051061">
    <property type="entry name" value="Zinc_finger_trans_reg"/>
</dbReference>
<evidence type="ECO:0000256" key="7">
    <source>
        <dbReference type="ARBA" id="ARBA00023163"/>
    </source>
</evidence>
<dbReference type="FunFam" id="3.30.160.60:FF:001102">
    <property type="entry name" value="Transcription factor IIIA"/>
    <property type="match status" value="1"/>
</dbReference>
<keyword evidence="2" id="KW-0479">Metal-binding</keyword>
<reference evidence="12" key="1">
    <citation type="journal article" date="2023" name="Mol. Phylogenet. Evol.">
        <title>Genome-scale phylogeny and comparative genomics of the fungal order Sordariales.</title>
        <authorList>
            <person name="Hensen N."/>
            <person name="Bonometti L."/>
            <person name="Westerberg I."/>
            <person name="Brannstrom I.O."/>
            <person name="Guillou S."/>
            <person name="Cros-Aarteil S."/>
            <person name="Calhoun S."/>
            <person name="Haridas S."/>
            <person name="Kuo A."/>
            <person name="Mondo S."/>
            <person name="Pangilinan J."/>
            <person name="Riley R."/>
            <person name="LaButti K."/>
            <person name="Andreopoulos B."/>
            <person name="Lipzen A."/>
            <person name="Chen C."/>
            <person name="Yan M."/>
            <person name="Daum C."/>
            <person name="Ng V."/>
            <person name="Clum A."/>
            <person name="Steindorff A."/>
            <person name="Ohm R.A."/>
            <person name="Martin F."/>
            <person name="Silar P."/>
            <person name="Natvig D.O."/>
            <person name="Lalanne C."/>
            <person name="Gautier V."/>
            <person name="Ament-Velasquez S.L."/>
            <person name="Kruys A."/>
            <person name="Hutchinson M.I."/>
            <person name="Powell A.J."/>
            <person name="Barry K."/>
            <person name="Miller A.N."/>
            <person name="Grigoriev I.V."/>
            <person name="Debuchy R."/>
            <person name="Gladieux P."/>
            <person name="Hiltunen Thoren M."/>
            <person name="Johannesson H."/>
        </authorList>
    </citation>
    <scope>NUCLEOTIDE SEQUENCE</scope>
    <source>
        <strain evidence="12">PSN324</strain>
    </source>
</reference>
<feature type="domain" description="C2H2-type" evidence="11">
    <location>
        <begin position="306"/>
        <end position="336"/>
    </location>
</feature>
<evidence type="ECO:0000256" key="3">
    <source>
        <dbReference type="ARBA" id="ARBA00022737"/>
    </source>
</evidence>
<dbReference type="InterPro" id="IPR013087">
    <property type="entry name" value="Znf_C2H2_type"/>
</dbReference>
<keyword evidence="8" id="KW-0539">Nucleus</keyword>
<dbReference type="PROSITE" id="PS50157">
    <property type="entry name" value="ZINC_FINGER_C2H2_2"/>
    <property type="match status" value="6"/>
</dbReference>
<accession>A0AAV9HG80</accession>
<dbReference type="EMBL" id="MU865035">
    <property type="protein sequence ID" value="KAK4459507.1"/>
    <property type="molecule type" value="Genomic_DNA"/>
</dbReference>
<organism evidence="12 13">
    <name type="scientific">Cladorrhinum samala</name>
    <dbReference type="NCBI Taxonomy" id="585594"/>
    <lineage>
        <taxon>Eukaryota</taxon>
        <taxon>Fungi</taxon>
        <taxon>Dikarya</taxon>
        <taxon>Ascomycota</taxon>
        <taxon>Pezizomycotina</taxon>
        <taxon>Sordariomycetes</taxon>
        <taxon>Sordariomycetidae</taxon>
        <taxon>Sordariales</taxon>
        <taxon>Podosporaceae</taxon>
        <taxon>Cladorrhinum</taxon>
    </lineage>
</organism>
<dbReference type="Gene3D" id="3.30.160.60">
    <property type="entry name" value="Classic Zinc Finger"/>
    <property type="match status" value="5"/>
</dbReference>
<keyword evidence="13" id="KW-1185">Reference proteome</keyword>
<feature type="domain" description="C2H2-type" evidence="11">
    <location>
        <begin position="148"/>
        <end position="177"/>
    </location>
</feature>
<dbReference type="GO" id="GO:0006357">
    <property type="term" value="P:regulation of transcription by RNA polymerase II"/>
    <property type="evidence" value="ECO:0007669"/>
    <property type="project" value="TreeGrafter"/>
</dbReference>
<evidence type="ECO:0000256" key="1">
    <source>
        <dbReference type="ARBA" id="ARBA00004123"/>
    </source>
</evidence>
<dbReference type="PANTHER" id="PTHR46179:SF13">
    <property type="entry name" value="C2H2-TYPE DOMAIN-CONTAINING PROTEIN"/>
    <property type="match status" value="1"/>
</dbReference>
<dbReference type="GO" id="GO:0005634">
    <property type="term" value="C:nucleus"/>
    <property type="evidence" value="ECO:0007669"/>
    <property type="project" value="UniProtKB-SubCell"/>
</dbReference>
<dbReference type="PANTHER" id="PTHR46179">
    <property type="entry name" value="ZINC FINGER PROTEIN"/>
    <property type="match status" value="1"/>
</dbReference>
<reference evidence="12" key="2">
    <citation type="submission" date="2023-06" db="EMBL/GenBank/DDBJ databases">
        <authorList>
            <consortium name="Lawrence Berkeley National Laboratory"/>
            <person name="Mondo S.J."/>
            <person name="Hensen N."/>
            <person name="Bonometti L."/>
            <person name="Westerberg I."/>
            <person name="Brannstrom I.O."/>
            <person name="Guillou S."/>
            <person name="Cros-Aarteil S."/>
            <person name="Calhoun S."/>
            <person name="Haridas S."/>
            <person name="Kuo A."/>
            <person name="Pangilinan J."/>
            <person name="Riley R."/>
            <person name="Labutti K."/>
            <person name="Andreopoulos B."/>
            <person name="Lipzen A."/>
            <person name="Chen C."/>
            <person name="Yanf M."/>
            <person name="Daum C."/>
            <person name="Ng V."/>
            <person name="Clum A."/>
            <person name="Steindorff A."/>
            <person name="Ohm R."/>
            <person name="Martin F."/>
            <person name="Silar P."/>
            <person name="Natvig D."/>
            <person name="Lalanne C."/>
            <person name="Gautier V."/>
            <person name="Ament-Velasquez S.L."/>
            <person name="Kruys A."/>
            <person name="Hutchinson M.I."/>
            <person name="Powell A.J."/>
            <person name="Barry K."/>
            <person name="Miller A.N."/>
            <person name="Grigoriev I.V."/>
            <person name="Debuchy R."/>
            <person name="Gladieux P."/>
            <person name="Thoren M.H."/>
            <person name="Johannesson H."/>
        </authorList>
    </citation>
    <scope>NUCLEOTIDE SEQUENCE</scope>
    <source>
        <strain evidence="12">PSN324</strain>
    </source>
</reference>
<gene>
    <name evidence="12" type="ORF">QBC42DRAFT_307802</name>
</gene>
<feature type="domain" description="C2H2-type" evidence="11">
    <location>
        <begin position="354"/>
        <end position="382"/>
    </location>
</feature>
<dbReference type="SMART" id="SM00355">
    <property type="entry name" value="ZnF_C2H2"/>
    <property type="match status" value="10"/>
</dbReference>
<keyword evidence="7" id="KW-0804">Transcription</keyword>
<comment type="caution">
    <text evidence="12">The sequence shown here is derived from an EMBL/GenBank/DDBJ whole genome shotgun (WGS) entry which is preliminary data.</text>
</comment>
<feature type="region of interest" description="Disordered" evidence="10">
    <location>
        <begin position="1"/>
        <end position="82"/>
    </location>
</feature>
<dbReference type="Proteomes" id="UP001321749">
    <property type="component" value="Unassembled WGS sequence"/>
</dbReference>
<evidence type="ECO:0000256" key="4">
    <source>
        <dbReference type="ARBA" id="ARBA00022771"/>
    </source>
</evidence>
<dbReference type="SUPFAM" id="SSF57667">
    <property type="entry name" value="beta-beta-alpha zinc fingers"/>
    <property type="match status" value="3"/>
</dbReference>
<protein>
    <recommendedName>
        <fullName evidence="11">C2H2-type domain-containing protein</fullName>
    </recommendedName>
</protein>
<feature type="compositionally biased region" description="Acidic residues" evidence="10">
    <location>
        <begin position="21"/>
        <end position="36"/>
    </location>
</feature>
<evidence type="ECO:0000256" key="2">
    <source>
        <dbReference type="ARBA" id="ARBA00022723"/>
    </source>
</evidence>
<dbReference type="GO" id="GO:0008270">
    <property type="term" value="F:zinc ion binding"/>
    <property type="evidence" value="ECO:0007669"/>
    <property type="project" value="UniProtKB-KW"/>
</dbReference>
<keyword evidence="4 9" id="KW-0863">Zinc-finger</keyword>
<evidence type="ECO:0000259" key="11">
    <source>
        <dbReference type="PROSITE" id="PS50157"/>
    </source>
</evidence>
<dbReference type="AlphaFoldDB" id="A0AAV9HG80"/>
<feature type="domain" description="C2H2-type" evidence="11">
    <location>
        <begin position="178"/>
        <end position="209"/>
    </location>
</feature>
<keyword evidence="6" id="KW-0805">Transcription regulation</keyword>
<keyword evidence="3" id="KW-0677">Repeat</keyword>
<evidence type="ECO:0000313" key="12">
    <source>
        <dbReference type="EMBL" id="KAK4459507.1"/>
    </source>
</evidence>
<dbReference type="PROSITE" id="PS00028">
    <property type="entry name" value="ZINC_FINGER_C2H2_1"/>
    <property type="match status" value="5"/>
</dbReference>
<evidence type="ECO:0000256" key="5">
    <source>
        <dbReference type="ARBA" id="ARBA00022833"/>
    </source>
</evidence>
<evidence type="ECO:0000256" key="9">
    <source>
        <dbReference type="PROSITE-ProRule" id="PRU00042"/>
    </source>
</evidence>
<feature type="domain" description="C2H2-type" evidence="11">
    <location>
        <begin position="87"/>
        <end position="116"/>
    </location>
</feature>
<feature type="domain" description="C2H2-type" evidence="11">
    <location>
        <begin position="117"/>
        <end position="147"/>
    </location>
</feature>